<reference evidence="2" key="1">
    <citation type="submission" date="2022-11" db="UniProtKB">
        <authorList>
            <consortium name="WormBaseParasite"/>
        </authorList>
    </citation>
    <scope>IDENTIFICATION</scope>
</reference>
<protein>
    <submittedName>
        <fullName evidence="2">Eukaryotic translation initiation factor 5</fullName>
    </submittedName>
</protein>
<sequence>MALNVNRSVIDPFYRYKMPRLQAKVEGKGNGIKTVIANMTDIAKALGRPPTYPTKFFGCELGAQTNVDNKNERYIVNGEHDATKLQDLLDVFIKKFVLCPACDNPETVLTVKRQVINSKCKACGHAYIIDPKHKLSTFIIKNPPPSEGEEGEKKQNGGSPVEDKNGFDFSKENHDNSDDLDDDGDWAVPEEGEVLTPHIGKLVIDKDLDKSTDERLDMLHQFFVKAKKDNAIQDSKKLLNEAERLELKNKAPLLLADVLFDTNVLNQIETYKILLYRFLKEDPKAQRHFLGGIEQLIEKNKSQLLKCAPHIIKKLYDEDLVEEEVLLAWGQRPSSKYINKGFAKEIITRCQPVLKWLEEAEEDSEEESDEDDDDVEVAFDERSREIGTISTEQPKTNGIHKPVEAKAVKVEDDGDEIDIDDI</sequence>
<evidence type="ECO:0000313" key="2">
    <source>
        <dbReference type="WBParaSite" id="PS1159_v2.g17365.t1"/>
    </source>
</evidence>
<evidence type="ECO:0000313" key="1">
    <source>
        <dbReference type="Proteomes" id="UP000887580"/>
    </source>
</evidence>
<dbReference type="WBParaSite" id="PS1159_v2.g17365.t1">
    <property type="protein sequence ID" value="PS1159_v2.g17365.t1"/>
    <property type="gene ID" value="PS1159_v2.g17365"/>
</dbReference>
<dbReference type="Proteomes" id="UP000887580">
    <property type="component" value="Unplaced"/>
</dbReference>
<accession>A0AC35FIV6</accession>
<name>A0AC35FIV6_9BILA</name>
<proteinExistence type="predicted"/>
<organism evidence="1 2">
    <name type="scientific">Panagrolaimus sp. PS1159</name>
    <dbReference type="NCBI Taxonomy" id="55785"/>
    <lineage>
        <taxon>Eukaryota</taxon>
        <taxon>Metazoa</taxon>
        <taxon>Ecdysozoa</taxon>
        <taxon>Nematoda</taxon>
        <taxon>Chromadorea</taxon>
        <taxon>Rhabditida</taxon>
        <taxon>Tylenchina</taxon>
        <taxon>Panagrolaimomorpha</taxon>
        <taxon>Panagrolaimoidea</taxon>
        <taxon>Panagrolaimidae</taxon>
        <taxon>Panagrolaimus</taxon>
    </lineage>
</organism>